<dbReference type="Gene3D" id="2.160.10.10">
    <property type="entry name" value="Hexapeptide repeat proteins"/>
    <property type="match status" value="2"/>
</dbReference>
<gene>
    <name evidence="3" type="ORF">WA1_31430</name>
</gene>
<dbReference type="PANTHER" id="PTHR23416:SF78">
    <property type="entry name" value="LIPOPOLYSACCHARIDE BIOSYNTHESIS O-ACETYL TRANSFERASE WBBJ-RELATED"/>
    <property type="match status" value="1"/>
</dbReference>
<dbReference type="AlphaFoldDB" id="A0A139X3I7"/>
<dbReference type="EMBL" id="ANNX02000035">
    <property type="protein sequence ID" value="KYC39255.1"/>
    <property type="molecule type" value="Genomic_DNA"/>
</dbReference>
<dbReference type="SUPFAM" id="SSF51161">
    <property type="entry name" value="Trimeric LpxA-like enzymes"/>
    <property type="match status" value="2"/>
</dbReference>
<dbReference type="PROSITE" id="PS00101">
    <property type="entry name" value="HEXAPEP_TRANSFERASES"/>
    <property type="match status" value="1"/>
</dbReference>
<dbReference type="GO" id="GO:0043886">
    <property type="term" value="F:structural constituent of carboxysome shell"/>
    <property type="evidence" value="ECO:0007669"/>
    <property type="project" value="UniProtKB-ARBA"/>
</dbReference>
<dbReference type="InterPro" id="IPR001451">
    <property type="entry name" value="Hexapep"/>
</dbReference>
<keyword evidence="4" id="KW-1185">Reference proteome</keyword>
<keyword evidence="2" id="KW-0677">Repeat</keyword>
<sequence>MKHQQSLSKWKRIQQSFLTNLLGNIPTRFVGGNLRNLLYRTIFTRVGNSVYIQHGVMFLNTSGIEIGNGVQILQGARINTIGHPNNRIYLGDRCVLEHGVDIRAMNDTCIHIDEGTYIGSYVCLAGSGNIKIGKNCLIAAQVGIFANNHIFDDPMRNIEDQGVTRKGIAIGNDCWLGHAVTVLDGVTIGEGSVIGAGSVVTKDIPSYSVAVGIPARVIKSRKSKELVNSGSYYQ</sequence>
<comment type="caution">
    <text evidence="3">The sequence shown here is derived from an EMBL/GenBank/DDBJ whole genome shotgun (WGS) entry which is preliminary data.</text>
</comment>
<dbReference type="STRING" id="128403.WA1_31430"/>
<dbReference type="CDD" id="cd04647">
    <property type="entry name" value="LbH_MAT_like"/>
    <property type="match status" value="1"/>
</dbReference>
<keyword evidence="1 3" id="KW-0808">Transferase</keyword>
<dbReference type="InterPro" id="IPR018357">
    <property type="entry name" value="Hexapep_transf_CS"/>
</dbReference>
<dbReference type="InterPro" id="IPR051159">
    <property type="entry name" value="Hexapeptide_acetyltransf"/>
</dbReference>
<name>A0A139X3I7_9CYAN</name>
<protein>
    <submittedName>
        <fullName evidence="3">Transferase</fullName>
    </submittedName>
</protein>
<dbReference type="GO" id="GO:0031470">
    <property type="term" value="C:carboxysome"/>
    <property type="evidence" value="ECO:0007669"/>
    <property type="project" value="UniProtKB-ARBA"/>
</dbReference>
<accession>A0A139X3I7</accession>
<evidence type="ECO:0000313" key="4">
    <source>
        <dbReference type="Proteomes" id="UP000076925"/>
    </source>
</evidence>
<evidence type="ECO:0000256" key="2">
    <source>
        <dbReference type="ARBA" id="ARBA00022737"/>
    </source>
</evidence>
<dbReference type="PANTHER" id="PTHR23416">
    <property type="entry name" value="SIALIC ACID SYNTHASE-RELATED"/>
    <property type="match status" value="1"/>
</dbReference>
<evidence type="ECO:0000256" key="1">
    <source>
        <dbReference type="ARBA" id="ARBA00022679"/>
    </source>
</evidence>
<dbReference type="OrthoDB" id="9815592at2"/>
<dbReference type="InterPro" id="IPR011004">
    <property type="entry name" value="Trimer_LpxA-like_sf"/>
</dbReference>
<dbReference type="RefSeq" id="WP_017740353.1">
    <property type="nucleotide sequence ID" value="NZ_KQ976354.1"/>
</dbReference>
<evidence type="ECO:0000313" key="3">
    <source>
        <dbReference type="EMBL" id="KYC39255.1"/>
    </source>
</evidence>
<reference evidence="3 4" key="1">
    <citation type="journal article" date="2013" name="Genome Biol. Evol.">
        <title>Genomes of Stigonematalean cyanobacteria (subsection V) and the evolution of oxygenic photosynthesis from prokaryotes to plastids.</title>
        <authorList>
            <person name="Dagan T."/>
            <person name="Roettger M."/>
            <person name="Stucken K."/>
            <person name="Landan G."/>
            <person name="Koch R."/>
            <person name="Major P."/>
            <person name="Gould S.B."/>
            <person name="Goremykin V.V."/>
            <person name="Rippka R."/>
            <person name="Tandeau de Marsac N."/>
            <person name="Gugger M."/>
            <person name="Lockhart P.J."/>
            <person name="Allen J.F."/>
            <person name="Brune I."/>
            <person name="Maus I."/>
            <person name="Puhler A."/>
            <person name="Martin W.F."/>
        </authorList>
    </citation>
    <scope>NUCLEOTIDE SEQUENCE [LARGE SCALE GENOMIC DNA]</scope>
    <source>
        <strain evidence="3 4">PCC 7110</strain>
    </source>
</reference>
<dbReference type="GO" id="GO:0016740">
    <property type="term" value="F:transferase activity"/>
    <property type="evidence" value="ECO:0007669"/>
    <property type="project" value="UniProtKB-KW"/>
</dbReference>
<dbReference type="Proteomes" id="UP000076925">
    <property type="component" value="Unassembled WGS sequence"/>
</dbReference>
<organism evidence="3 4">
    <name type="scientific">Scytonema hofmannii PCC 7110</name>
    <dbReference type="NCBI Taxonomy" id="128403"/>
    <lineage>
        <taxon>Bacteria</taxon>
        <taxon>Bacillati</taxon>
        <taxon>Cyanobacteriota</taxon>
        <taxon>Cyanophyceae</taxon>
        <taxon>Nostocales</taxon>
        <taxon>Scytonemataceae</taxon>
        <taxon>Scytonema</taxon>
    </lineage>
</organism>
<proteinExistence type="predicted"/>
<dbReference type="Pfam" id="PF00132">
    <property type="entry name" value="Hexapep"/>
    <property type="match status" value="1"/>
</dbReference>